<evidence type="ECO:0000259" key="3">
    <source>
        <dbReference type="PROSITE" id="PS51293"/>
    </source>
</evidence>
<sequence length="335" mass="38228">MKRRKHQDVAAGSSKDKPKEAKKRKDQHKEEIKNKANKRSKKQEKSSLAASNSSKVQKVAKEEKVDVEAHFRSLQRRSGVPTGELPRFFAPIIPCNSDAKQRWTFRARNLQPLTVTRSTWNSSEVQRLQRVMHAELLETSFQEQFQIKAASLDVKGQQQLFAEVAAKLEGKRLRELLPERIEYVDWLNVSNKLRAMNLGVDDLPCMSVQATQRQKDAMKEARNRFGSLTAERIFCTGVGFFLPVDVCVSDVNQPADWSPEDLEKLEQVCAECGTDWQLVASRVGDFSPEECEEQWRHWNDRERRTLGVAIDLRVLEVLESHGEPAGSAKEVLETS</sequence>
<dbReference type="Gene3D" id="1.10.10.60">
    <property type="entry name" value="Homeodomain-like"/>
    <property type="match status" value="1"/>
</dbReference>
<comment type="caution">
    <text evidence="4">The sequence shown here is derived from an EMBL/GenBank/DDBJ whole genome shotgun (WGS) entry which is preliminary data.</text>
</comment>
<protein>
    <submittedName>
        <fullName evidence="6">Myb-like domain-containing protein</fullName>
    </submittedName>
</protein>
<feature type="domain" description="SANT" evidence="3">
    <location>
        <begin position="252"/>
        <end position="303"/>
    </location>
</feature>
<dbReference type="InterPro" id="IPR001005">
    <property type="entry name" value="SANT/Myb"/>
</dbReference>
<reference evidence="4" key="1">
    <citation type="submission" date="2022-10" db="EMBL/GenBank/DDBJ databases">
        <authorList>
            <person name="Chen Y."/>
            <person name="Dougan E. K."/>
            <person name="Chan C."/>
            <person name="Rhodes N."/>
            <person name="Thang M."/>
        </authorList>
    </citation>
    <scope>NUCLEOTIDE SEQUENCE</scope>
</reference>
<dbReference type="CDD" id="cd00167">
    <property type="entry name" value="SANT"/>
    <property type="match status" value="1"/>
</dbReference>
<feature type="region of interest" description="Disordered" evidence="1">
    <location>
        <begin position="1"/>
        <end position="62"/>
    </location>
</feature>
<evidence type="ECO:0000259" key="2">
    <source>
        <dbReference type="PROSITE" id="PS50090"/>
    </source>
</evidence>
<dbReference type="Pfam" id="PF00249">
    <property type="entry name" value="Myb_DNA-binding"/>
    <property type="match status" value="1"/>
</dbReference>
<dbReference type="PROSITE" id="PS51293">
    <property type="entry name" value="SANT"/>
    <property type="match status" value="1"/>
</dbReference>
<evidence type="ECO:0000313" key="4">
    <source>
        <dbReference type="EMBL" id="CAI3994470.1"/>
    </source>
</evidence>
<dbReference type="EMBL" id="CAMXCT030001957">
    <property type="protein sequence ID" value="CAL4781782.1"/>
    <property type="molecule type" value="Genomic_DNA"/>
</dbReference>
<name>A0A9P1CMU3_9DINO</name>
<dbReference type="SUPFAM" id="SSF46689">
    <property type="entry name" value="Homeodomain-like"/>
    <property type="match status" value="1"/>
</dbReference>
<dbReference type="InterPro" id="IPR009057">
    <property type="entry name" value="Homeodomain-like_sf"/>
</dbReference>
<dbReference type="EMBL" id="CAMXCT010001957">
    <property type="protein sequence ID" value="CAI3994470.1"/>
    <property type="molecule type" value="Genomic_DNA"/>
</dbReference>
<reference evidence="5" key="2">
    <citation type="submission" date="2024-04" db="EMBL/GenBank/DDBJ databases">
        <authorList>
            <person name="Chen Y."/>
            <person name="Shah S."/>
            <person name="Dougan E. K."/>
            <person name="Thang M."/>
            <person name="Chan C."/>
        </authorList>
    </citation>
    <scope>NUCLEOTIDE SEQUENCE [LARGE SCALE GENOMIC DNA]</scope>
</reference>
<accession>A0A9P1CMU3</accession>
<dbReference type="EMBL" id="CAMXCT020001957">
    <property type="protein sequence ID" value="CAL1147845.1"/>
    <property type="molecule type" value="Genomic_DNA"/>
</dbReference>
<proteinExistence type="predicted"/>
<dbReference type="PROSITE" id="PS50090">
    <property type="entry name" value="MYB_LIKE"/>
    <property type="match status" value="1"/>
</dbReference>
<evidence type="ECO:0000313" key="5">
    <source>
        <dbReference type="EMBL" id="CAL1147845.1"/>
    </source>
</evidence>
<evidence type="ECO:0000313" key="6">
    <source>
        <dbReference type="EMBL" id="CAL4781782.1"/>
    </source>
</evidence>
<dbReference type="Proteomes" id="UP001152797">
    <property type="component" value="Unassembled WGS sequence"/>
</dbReference>
<dbReference type="AlphaFoldDB" id="A0A9P1CMU3"/>
<feature type="domain" description="Myb-like" evidence="2">
    <location>
        <begin position="257"/>
        <end position="299"/>
    </location>
</feature>
<dbReference type="InterPro" id="IPR017884">
    <property type="entry name" value="SANT_dom"/>
</dbReference>
<keyword evidence="7" id="KW-1185">Reference proteome</keyword>
<organism evidence="4">
    <name type="scientific">Cladocopium goreaui</name>
    <dbReference type="NCBI Taxonomy" id="2562237"/>
    <lineage>
        <taxon>Eukaryota</taxon>
        <taxon>Sar</taxon>
        <taxon>Alveolata</taxon>
        <taxon>Dinophyceae</taxon>
        <taxon>Suessiales</taxon>
        <taxon>Symbiodiniaceae</taxon>
        <taxon>Cladocopium</taxon>
    </lineage>
</organism>
<dbReference type="OrthoDB" id="2143914at2759"/>
<gene>
    <name evidence="4" type="ORF">C1SCF055_LOCUS21115</name>
</gene>
<feature type="compositionally biased region" description="Polar residues" evidence="1">
    <location>
        <begin position="46"/>
        <end position="56"/>
    </location>
</feature>
<evidence type="ECO:0000256" key="1">
    <source>
        <dbReference type="SAM" id="MobiDB-lite"/>
    </source>
</evidence>
<dbReference type="SMART" id="SM00717">
    <property type="entry name" value="SANT"/>
    <property type="match status" value="1"/>
</dbReference>
<evidence type="ECO:0000313" key="7">
    <source>
        <dbReference type="Proteomes" id="UP001152797"/>
    </source>
</evidence>